<evidence type="ECO:0000259" key="2">
    <source>
        <dbReference type="Pfam" id="PF07238"/>
    </source>
</evidence>
<accession>A0ABU4IUN0</accession>
<gene>
    <name evidence="3" type="ORF">SBX64_05565</name>
</gene>
<dbReference type="EMBL" id="JAWRCP010000001">
    <property type="protein sequence ID" value="MDW6092014.1"/>
    <property type="molecule type" value="Genomic_DNA"/>
</dbReference>
<evidence type="ECO:0000313" key="3">
    <source>
        <dbReference type="EMBL" id="MDW6092014.1"/>
    </source>
</evidence>
<comment type="subunit">
    <text evidence="1">Monomer in both c-di-GMP-bound and free forms.</text>
</comment>
<name>A0ABU4IUN0_9VIBR</name>
<dbReference type="Proteomes" id="UP001279860">
    <property type="component" value="Unassembled WGS sequence"/>
</dbReference>
<dbReference type="InterPro" id="IPR027021">
    <property type="entry name" value="C-di-GMP_BP_PA4608"/>
</dbReference>
<dbReference type="SUPFAM" id="SSF141371">
    <property type="entry name" value="PilZ domain-like"/>
    <property type="match status" value="1"/>
</dbReference>
<dbReference type="PIRSF" id="PIRSF028141">
    <property type="entry name" value="C-di-GMP_BP_PA4608"/>
    <property type="match status" value="1"/>
</dbReference>
<proteinExistence type="predicted"/>
<evidence type="ECO:0000256" key="1">
    <source>
        <dbReference type="PIRNR" id="PIRNR028141"/>
    </source>
</evidence>
<protein>
    <recommendedName>
        <fullName evidence="1">Cyclic diguanosine monophosphate-binding protein</fullName>
        <shortName evidence="1">c-di-GMP-binding protein</shortName>
    </recommendedName>
    <alternativeName>
        <fullName evidence="1">Pilz domain-containing protein</fullName>
    </alternativeName>
</protein>
<organism evidence="3 4">
    <name type="scientific">Vibrio rhizosphaerae</name>
    <dbReference type="NCBI Taxonomy" id="398736"/>
    <lineage>
        <taxon>Bacteria</taxon>
        <taxon>Pseudomonadati</taxon>
        <taxon>Pseudomonadota</taxon>
        <taxon>Gammaproteobacteria</taxon>
        <taxon>Vibrionales</taxon>
        <taxon>Vibrionaceae</taxon>
        <taxon>Vibrio</taxon>
    </lineage>
</organism>
<dbReference type="RefSeq" id="WP_318584498.1">
    <property type="nucleotide sequence ID" value="NZ_JAWRCP010000001.1"/>
</dbReference>
<dbReference type="InterPro" id="IPR009875">
    <property type="entry name" value="PilZ_domain"/>
</dbReference>
<reference evidence="3 4" key="1">
    <citation type="submission" date="2023-11" db="EMBL/GenBank/DDBJ databases">
        <title>Plant-associative lifestyle of Vibrio porteresiae and its evolutionary dynamics.</title>
        <authorList>
            <person name="Rameshkumar N."/>
            <person name="Kirti K."/>
        </authorList>
    </citation>
    <scope>NUCLEOTIDE SEQUENCE [LARGE SCALE GENOMIC DNA]</scope>
    <source>
        <strain evidence="3 4">MSSRF7</strain>
    </source>
</reference>
<evidence type="ECO:0000313" key="4">
    <source>
        <dbReference type="Proteomes" id="UP001279860"/>
    </source>
</evidence>
<dbReference type="Gene3D" id="2.40.10.220">
    <property type="entry name" value="predicted glycosyltransferase like domains"/>
    <property type="match status" value="1"/>
</dbReference>
<feature type="domain" description="PilZ" evidence="2">
    <location>
        <begin position="3"/>
        <end position="100"/>
    </location>
</feature>
<sequence>MAEKRRFSRIIYRAPALLTQGSIHLATTVQDLSLHGILLSILDDTRLDLQQPIYIEFPLPESDISIQMTANIVSMKNCTLHASIAYIDVDSISHLKRLIELNVGNDALLHRELEHLTDLGDEDESEAPDKI</sequence>
<keyword evidence="1" id="KW-0973">c-di-GMP</keyword>
<comment type="caution">
    <text evidence="3">The sequence shown here is derived from an EMBL/GenBank/DDBJ whole genome shotgun (WGS) entry which is preliminary data.</text>
</comment>
<dbReference type="Pfam" id="PF07238">
    <property type="entry name" value="PilZ"/>
    <property type="match status" value="1"/>
</dbReference>
<comment type="function">
    <text evidence="1">Binds the second messenger bis-(3'-5') cyclic dimeric guanosine monophosphate (c-di-GMP). Can bind two c-di-GMP molecules per monomer. May play a role in bacterial second-messenger regulated processes. Binding to c-di-GMP induces a conformational change of the C- and N-termini resulting in the exposure of a highly negative surface on one side of the protein to a possible effector protein.</text>
</comment>
<keyword evidence="4" id="KW-1185">Reference proteome</keyword>
<keyword evidence="1" id="KW-0547">Nucleotide-binding</keyword>